<evidence type="ECO:0000256" key="2">
    <source>
        <dbReference type="ARBA" id="ARBA00023125"/>
    </source>
</evidence>
<reference evidence="4 5" key="1">
    <citation type="submission" date="2019-10" db="EMBL/GenBank/DDBJ databases">
        <title>Draft Genome Sequence of Cytophagaceae sp. SJW1-29.</title>
        <authorList>
            <person name="Choi A."/>
        </authorList>
    </citation>
    <scope>NUCLEOTIDE SEQUENCE [LARGE SCALE GENOMIC DNA]</scope>
    <source>
        <strain evidence="4 5">SJW1-29</strain>
    </source>
</reference>
<dbReference type="RefSeq" id="WP_152756422.1">
    <property type="nucleotide sequence ID" value="NZ_WHLY01000002.1"/>
</dbReference>
<evidence type="ECO:0000313" key="5">
    <source>
        <dbReference type="Proteomes" id="UP000479293"/>
    </source>
</evidence>
<dbReference type="Gene3D" id="1.10.10.10">
    <property type="entry name" value="Winged helix-like DNA-binding domain superfamily/Winged helix DNA-binding domain"/>
    <property type="match status" value="1"/>
</dbReference>
<organism evidence="4 5">
    <name type="scientific">Salmonirosea aquatica</name>
    <dbReference type="NCBI Taxonomy" id="2654236"/>
    <lineage>
        <taxon>Bacteria</taxon>
        <taxon>Pseudomonadati</taxon>
        <taxon>Bacteroidota</taxon>
        <taxon>Cytophagia</taxon>
        <taxon>Cytophagales</taxon>
        <taxon>Spirosomataceae</taxon>
        <taxon>Salmonirosea</taxon>
    </lineage>
</organism>
<dbReference type="SUPFAM" id="SSF46785">
    <property type="entry name" value="Winged helix' DNA-binding domain"/>
    <property type="match status" value="1"/>
</dbReference>
<dbReference type="PANTHER" id="PTHR38465">
    <property type="entry name" value="HTH-TYPE TRANSCRIPTIONAL REGULATOR MJ1563-RELATED"/>
    <property type="match status" value="1"/>
</dbReference>
<dbReference type="InterPro" id="IPR036390">
    <property type="entry name" value="WH_DNA-bd_sf"/>
</dbReference>
<evidence type="ECO:0000256" key="3">
    <source>
        <dbReference type="ARBA" id="ARBA00023163"/>
    </source>
</evidence>
<dbReference type="InterPro" id="IPR052362">
    <property type="entry name" value="HTH-GbsR_regulator"/>
</dbReference>
<dbReference type="EMBL" id="WHLY01000002">
    <property type="protein sequence ID" value="MPR32164.1"/>
    <property type="molecule type" value="Genomic_DNA"/>
</dbReference>
<keyword evidence="5" id="KW-1185">Reference proteome</keyword>
<sequence>MSENKIDLRKNQIELLEKAAVLFEKGNMQPAVAKILALLLVSDNPELSFDEIRETLEISKSAASVAINQLLSSNRIEYITRLGDRKRYFRSRIKSWQEDMEEQNQGLKIAVDILQQIRDQRPTETVEFNANLEKIIAFLHFMIEELPDLHKKFEMKYQ</sequence>
<comment type="caution">
    <text evidence="4">The sequence shown here is derived from an EMBL/GenBank/DDBJ whole genome shotgun (WGS) entry which is preliminary data.</text>
</comment>
<evidence type="ECO:0000256" key="1">
    <source>
        <dbReference type="ARBA" id="ARBA00023015"/>
    </source>
</evidence>
<dbReference type="Proteomes" id="UP000479293">
    <property type="component" value="Unassembled WGS sequence"/>
</dbReference>
<keyword evidence="1" id="KW-0805">Transcription regulation</keyword>
<keyword evidence="3" id="KW-0804">Transcription</keyword>
<evidence type="ECO:0000313" key="4">
    <source>
        <dbReference type="EMBL" id="MPR32164.1"/>
    </source>
</evidence>
<dbReference type="AlphaFoldDB" id="A0A7C9F730"/>
<keyword evidence="2" id="KW-0238">DNA-binding</keyword>
<proteinExistence type="predicted"/>
<dbReference type="GO" id="GO:0003677">
    <property type="term" value="F:DNA binding"/>
    <property type="evidence" value="ECO:0007669"/>
    <property type="project" value="UniProtKB-KW"/>
</dbReference>
<dbReference type="InterPro" id="IPR036388">
    <property type="entry name" value="WH-like_DNA-bd_sf"/>
</dbReference>
<dbReference type="PANTHER" id="PTHR38465:SF1">
    <property type="entry name" value="HTH-TYPE TRANSCRIPTIONAL REGULATOR MJ1563-RELATED"/>
    <property type="match status" value="1"/>
</dbReference>
<accession>A0A7C9F730</accession>
<protein>
    <submittedName>
        <fullName evidence="4">MarR family transcriptional regulator</fullName>
    </submittedName>
</protein>
<name>A0A7C9F730_9BACT</name>
<gene>
    <name evidence="4" type="ORF">GBK04_02075</name>
</gene>